<dbReference type="InterPro" id="IPR016166">
    <property type="entry name" value="FAD-bd_PCMH"/>
</dbReference>
<dbReference type="InterPro" id="IPR006094">
    <property type="entry name" value="Oxid_FAD_bind_N"/>
</dbReference>
<dbReference type="InterPro" id="IPR050416">
    <property type="entry name" value="FAD-linked_Oxidoreductase"/>
</dbReference>
<evidence type="ECO:0000259" key="6">
    <source>
        <dbReference type="PROSITE" id="PS51387"/>
    </source>
</evidence>
<reference evidence="8" key="1">
    <citation type="journal article" date="2019" name="Int. J. Syst. Evol. Microbiol.">
        <title>The Global Catalogue of Microorganisms (GCM) 10K type strain sequencing project: providing services to taxonomists for standard genome sequencing and annotation.</title>
        <authorList>
            <consortium name="The Broad Institute Genomics Platform"/>
            <consortium name="The Broad Institute Genome Sequencing Center for Infectious Disease"/>
            <person name="Wu L."/>
            <person name="Ma J."/>
        </authorList>
    </citation>
    <scope>NUCLEOTIDE SEQUENCE [LARGE SCALE GENOMIC DNA]</scope>
    <source>
        <strain evidence="8">CCUG 53903</strain>
    </source>
</reference>
<comment type="similarity">
    <text evidence="2">Belongs to the oxygen-dependent FAD-linked oxidoreductase family.</text>
</comment>
<evidence type="ECO:0000256" key="3">
    <source>
        <dbReference type="ARBA" id="ARBA00022630"/>
    </source>
</evidence>
<dbReference type="PANTHER" id="PTHR42973">
    <property type="entry name" value="BINDING OXIDOREDUCTASE, PUTATIVE (AFU_ORTHOLOGUE AFUA_1G17690)-RELATED"/>
    <property type="match status" value="1"/>
</dbReference>
<dbReference type="Pfam" id="PF01565">
    <property type="entry name" value="FAD_binding_4"/>
    <property type="match status" value="1"/>
</dbReference>
<name>A0ABW1CRI5_9ACTN</name>
<keyword evidence="4" id="KW-0274">FAD</keyword>
<evidence type="ECO:0000256" key="5">
    <source>
        <dbReference type="ARBA" id="ARBA00023002"/>
    </source>
</evidence>
<evidence type="ECO:0000256" key="4">
    <source>
        <dbReference type="ARBA" id="ARBA00022827"/>
    </source>
</evidence>
<dbReference type="Pfam" id="PF08031">
    <property type="entry name" value="BBE"/>
    <property type="match status" value="1"/>
</dbReference>
<dbReference type="Proteomes" id="UP001596058">
    <property type="component" value="Unassembled WGS sequence"/>
</dbReference>
<keyword evidence="3" id="KW-0285">Flavoprotein</keyword>
<organism evidence="7 8">
    <name type="scientific">Nonomuraea insulae</name>
    <dbReference type="NCBI Taxonomy" id="1616787"/>
    <lineage>
        <taxon>Bacteria</taxon>
        <taxon>Bacillati</taxon>
        <taxon>Actinomycetota</taxon>
        <taxon>Actinomycetes</taxon>
        <taxon>Streptosporangiales</taxon>
        <taxon>Streptosporangiaceae</taxon>
        <taxon>Nonomuraea</taxon>
    </lineage>
</organism>
<dbReference type="RefSeq" id="WP_379516970.1">
    <property type="nucleotide sequence ID" value="NZ_JBHSPA010000029.1"/>
</dbReference>
<evidence type="ECO:0000313" key="7">
    <source>
        <dbReference type="EMBL" id="MFC5827468.1"/>
    </source>
</evidence>
<dbReference type="SUPFAM" id="SSF56176">
    <property type="entry name" value="FAD-binding/transporter-associated domain-like"/>
    <property type="match status" value="1"/>
</dbReference>
<dbReference type="Gene3D" id="3.30.465.10">
    <property type="match status" value="1"/>
</dbReference>
<keyword evidence="8" id="KW-1185">Reference proteome</keyword>
<protein>
    <submittedName>
        <fullName evidence="7">FAD-binding oxidoreductase</fullName>
    </submittedName>
</protein>
<dbReference type="InterPro" id="IPR016167">
    <property type="entry name" value="FAD-bd_PCMH_sub1"/>
</dbReference>
<evidence type="ECO:0000256" key="2">
    <source>
        <dbReference type="ARBA" id="ARBA00005466"/>
    </source>
</evidence>
<evidence type="ECO:0000256" key="1">
    <source>
        <dbReference type="ARBA" id="ARBA00001974"/>
    </source>
</evidence>
<gene>
    <name evidence="7" type="ORF">ACFPZ3_26700</name>
</gene>
<comment type="cofactor">
    <cofactor evidence="1">
        <name>FAD</name>
        <dbReference type="ChEBI" id="CHEBI:57692"/>
    </cofactor>
</comment>
<keyword evidence="5" id="KW-0560">Oxidoreductase</keyword>
<feature type="domain" description="FAD-binding PCMH-type" evidence="6">
    <location>
        <begin position="39"/>
        <end position="207"/>
    </location>
</feature>
<evidence type="ECO:0000313" key="8">
    <source>
        <dbReference type="Proteomes" id="UP001596058"/>
    </source>
</evidence>
<dbReference type="InterPro" id="IPR012951">
    <property type="entry name" value="BBE"/>
</dbReference>
<dbReference type="PROSITE" id="PS51387">
    <property type="entry name" value="FAD_PCMH"/>
    <property type="match status" value="1"/>
</dbReference>
<proteinExistence type="inferred from homology"/>
<dbReference type="Gene3D" id="3.40.462.20">
    <property type="match status" value="1"/>
</dbReference>
<accession>A0ABW1CRI5</accession>
<dbReference type="EMBL" id="JBHSPA010000029">
    <property type="protein sequence ID" value="MFC5827468.1"/>
    <property type="molecule type" value="Genomic_DNA"/>
</dbReference>
<sequence>MSQPHTVQDEIRLPGFTGPVHLPGEAGYDEARRSLNPAVDSRPALVAEAYGAADVRTALLAARAHGVAFAVQATGHGTHVVCDDGVLVRTSPMASVLVDPARRIARVGPGARWGEVIAAAAPFGLAPLSGSSPSVGVTGYTLGGGLGWLARKHGFAADSVVRAEVLLADGRHVTASADSHPGLFWALRGGGSGFGVVTSLEFRLYPVTEVYSGFAYFPVEAAAGLLTAYRNWIDDAPDALSTAIVLKRMPADAHVPAAVRGRHVAMLKILHAGTTGEARRALAPLRRAAGPALLDETRTATYAASAMGGTANRHMSMFDTVPDEVLGTLVRAAEQAQTIEIRHWGGAMSRPGPDAGPVSHRSTRLSVIVDTVVPGLAEELRPYANGGTFLNFLSDPSRTAAAYTGPDYERLREVKRSYDPDAFFRVGHVVPA</sequence>
<dbReference type="Gene3D" id="3.30.43.10">
    <property type="entry name" value="Uridine Diphospho-n-acetylenolpyruvylglucosamine Reductase, domain 2"/>
    <property type="match status" value="1"/>
</dbReference>
<dbReference type="PANTHER" id="PTHR42973:SF39">
    <property type="entry name" value="FAD-BINDING PCMH-TYPE DOMAIN-CONTAINING PROTEIN"/>
    <property type="match status" value="1"/>
</dbReference>
<dbReference type="InterPro" id="IPR016169">
    <property type="entry name" value="FAD-bd_PCMH_sub2"/>
</dbReference>
<dbReference type="InterPro" id="IPR036318">
    <property type="entry name" value="FAD-bd_PCMH-like_sf"/>
</dbReference>
<comment type="caution">
    <text evidence="7">The sequence shown here is derived from an EMBL/GenBank/DDBJ whole genome shotgun (WGS) entry which is preliminary data.</text>
</comment>